<dbReference type="CDD" id="cd04301">
    <property type="entry name" value="NAT_SF"/>
    <property type="match status" value="1"/>
</dbReference>
<dbReference type="InterPro" id="IPR016181">
    <property type="entry name" value="Acyl_CoA_acyltransferase"/>
</dbReference>
<organism evidence="3 4">
    <name type="scientific">Myroides pelagicus</name>
    <dbReference type="NCBI Taxonomy" id="270914"/>
    <lineage>
        <taxon>Bacteria</taxon>
        <taxon>Pseudomonadati</taxon>
        <taxon>Bacteroidota</taxon>
        <taxon>Flavobacteriia</taxon>
        <taxon>Flavobacteriales</taxon>
        <taxon>Flavobacteriaceae</taxon>
        <taxon>Myroides</taxon>
    </lineage>
</organism>
<dbReference type="InterPro" id="IPR000182">
    <property type="entry name" value="GNAT_dom"/>
</dbReference>
<dbReference type="EMBL" id="WMJY01000026">
    <property type="protein sequence ID" value="MTH30418.1"/>
    <property type="molecule type" value="Genomic_DNA"/>
</dbReference>
<dbReference type="PANTHER" id="PTHR13947">
    <property type="entry name" value="GNAT FAMILY N-ACETYLTRANSFERASE"/>
    <property type="match status" value="1"/>
</dbReference>
<dbReference type="GO" id="GO:0008080">
    <property type="term" value="F:N-acetyltransferase activity"/>
    <property type="evidence" value="ECO:0007669"/>
    <property type="project" value="InterPro"/>
</dbReference>
<evidence type="ECO:0000313" key="3">
    <source>
        <dbReference type="EMBL" id="MTH30418.1"/>
    </source>
</evidence>
<dbReference type="Pfam" id="PF00583">
    <property type="entry name" value="Acetyltransf_1"/>
    <property type="match status" value="1"/>
</dbReference>
<proteinExistence type="predicted"/>
<comment type="caution">
    <text evidence="3">The sequence shown here is derived from an EMBL/GenBank/DDBJ whole genome shotgun (WGS) entry which is preliminary data.</text>
</comment>
<dbReference type="Gene3D" id="3.40.630.30">
    <property type="match status" value="1"/>
</dbReference>
<gene>
    <name evidence="3" type="ORF">GJV77_10975</name>
</gene>
<dbReference type="InterPro" id="IPR050769">
    <property type="entry name" value="NAT_camello-type"/>
</dbReference>
<dbReference type="SUPFAM" id="SSF55729">
    <property type="entry name" value="Acyl-CoA N-acyltransferases (Nat)"/>
    <property type="match status" value="1"/>
</dbReference>
<dbReference type="RefSeq" id="WP_155036403.1">
    <property type="nucleotide sequence ID" value="NZ_JBHTIG010000029.1"/>
</dbReference>
<dbReference type="PANTHER" id="PTHR13947:SF37">
    <property type="entry name" value="LD18367P"/>
    <property type="match status" value="1"/>
</dbReference>
<protein>
    <submittedName>
        <fullName evidence="3">GNAT family N-acetyltransferase</fullName>
    </submittedName>
</protein>
<reference evidence="3 4" key="1">
    <citation type="journal article" date="2006" name="Int. J. Syst. Evol. Microbiol.">
        <title>Myroides pelagicus sp. nov., isolated from seawater in Thailand.</title>
        <authorList>
            <person name="Yoon J."/>
            <person name="Maneerat S."/>
            <person name="Kawai F."/>
            <person name="Yokota A."/>
        </authorList>
    </citation>
    <scope>NUCLEOTIDE SEQUENCE [LARGE SCALE GENOMIC DNA]</scope>
    <source>
        <strain evidence="3 4">SM1T</strain>
    </source>
</reference>
<dbReference type="OrthoDB" id="9813917at2"/>
<keyword evidence="4" id="KW-1185">Reference proteome</keyword>
<dbReference type="PROSITE" id="PS51186">
    <property type="entry name" value="GNAT"/>
    <property type="match status" value="1"/>
</dbReference>
<sequence length="152" mass="17072">MKRKEFCIAGEAYTLELCVGNYPYELLLLADETQEAIDKYLMLSDVYVLKGKDINKAVFCLFKISADVLELKNIAVHTTLQGKGIGSILIEEILTIAQGQGYKELIVGTATCGLDQIRFYERNGFIKYGIRENFGSVSKVVFELKRTDLCVI</sequence>
<evidence type="ECO:0000259" key="2">
    <source>
        <dbReference type="PROSITE" id="PS51186"/>
    </source>
</evidence>
<keyword evidence="1 3" id="KW-0808">Transferase</keyword>
<name>A0A7K1GNQ4_9FLAO</name>
<accession>A0A7K1GNQ4</accession>
<feature type="domain" description="N-acetyltransferase" evidence="2">
    <location>
        <begin position="8"/>
        <end position="147"/>
    </location>
</feature>
<dbReference type="AlphaFoldDB" id="A0A7K1GNQ4"/>
<dbReference type="Proteomes" id="UP000488936">
    <property type="component" value="Unassembled WGS sequence"/>
</dbReference>
<evidence type="ECO:0000256" key="1">
    <source>
        <dbReference type="ARBA" id="ARBA00022679"/>
    </source>
</evidence>
<evidence type="ECO:0000313" key="4">
    <source>
        <dbReference type="Proteomes" id="UP000488936"/>
    </source>
</evidence>